<sequence length="121" mass="13193">MVTPEPEEVEYVRTNVTVAAGGSVTLLCGSPPPHIFIWGFTKPGSDNNIAVAYNYGHGSKVQSNSEDLGLLSIPENSSCLRIDDVQSEGQGMFTCQALYDEEEGVRDTFYFTKLIVVEDTP</sequence>
<dbReference type="EMBL" id="OZ035832">
    <property type="protein sequence ID" value="CAL1571007.1"/>
    <property type="molecule type" value="Genomic_DNA"/>
</dbReference>
<evidence type="ECO:0000313" key="2">
    <source>
        <dbReference type="EMBL" id="CAL1571007.1"/>
    </source>
</evidence>
<dbReference type="SMART" id="SM00409">
    <property type="entry name" value="IG"/>
    <property type="match status" value="1"/>
</dbReference>
<evidence type="ECO:0000313" key="3">
    <source>
        <dbReference type="Proteomes" id="UP001497482"/>
    </source>
</evidence>
<dbReference type="InterPro" id="IPR036179">
    <property type="entry name" value="Ig-like_dom_sf"/>
</dbReference>
<dbReference type="Gene3D" id="2.60.40.10">
    <property type="entry name" value="Immunoglobulins"/>
    <property type="match status" value="1"/>
</dbReference>
<dbReference type="SUPFAM" id="SSF48726">
    <property type="entry name" value="Immunoglobulin"/>
    <property type="match status" value="1"/>
</dbReference>
<dbReference type="InterPro" id="IPR003599">
    <property type="entry name" value="Ig_sub"/>
</dbReference>
<dbReference type="PROSITE" id="PS50835">
    <property type="entry name" value="IG_LIKE"/>
    <property type="match status" value="1"/>
</dbReference>
<protein>
    <recommendedName>
        <fullName evidence="1">Ig-like domain-containing protein</fullName>
    </recommendedName>
</protein>
<dbReference type="InterPro" id="IPR013106">
    <property type="entry name" value="Ig_V-set"/>
</dbReference>
<keyword evidence="3" id="KW-1185">Reference proteome</keyword>
<evidence type="ECO:0000259" key="1">
    <source>
        <dbReference type="PROSITE" id="PS50835"/>
    </source>
</evidence>
<feature type="domain" description="Ig-like" evidence="1">
    <location>
        <begin position="6"/>
        <end position="112"/>
    </location>
</feature>
<dbReference type="Proteomes" id="UP001497482">
    <property type="component" value="Chromosome 10"/>
</dbReference>
<organism evidence="2 3">
    <name type="scientific">Knipowitschia caucasica</name>
    <name type="common">Caucasian dwarf goby</name>
    <name type="synonym">Pomatoschistus caucasicus</name>
    <dbReference type="NCBI Taxonomy" id="637954"/>
    <lineage>
        <taxon>Eukaryota</taxon>
        <taxon>Metazoa</taxon>
        <taxon>Chordata</taxon>
        <taxon>Craniata</taxon>
        <taxon>Vertebrata</taxon>
        <taxon>Euteleostomi</taxon>
        <taxon>Actinopterygii</taxon>
        <taxon>Neopterygii</taxon>
        <taxon>Teleostei</taxon>
        <taxon>Neoteleostei</taxon>
        <taxon>Acanthomorphata</taxon>
        <taxon>Gobiaria</taxon>
        <taxon>Gobiiformes</taxon>
        <taxon>Gobioidei</taxon>
        <taxon>Gobiidae</taxon>
        <taxon>Gobiinae</taxon>
        <taxon>Knipowitschia</taxon>
    </lineage>
</organism>
<dbReference type="InterPro" id="IPR007110">
    <property type="entry name" value="Ig-like_dom"/>
</dbReference>
<proteinExistence type="predicted"/>
<dbReference type="InterPro" id="IPR013783">
    <property type="entry name" value="Ig-like_fold"/>
</dbReference>
<name>A0AAV2J0M3_KNICA</name>
<dbReference type="Pfam" id="PF07686">
    <property type="entry name" value="V-set"/>
    <property type="match status" value="1"/>
</dbReference>
<reference evidence="2 3" key="1">
    <citation type="submission" date="2024-04" db="EMBL/GenBank/DDBJ databases">
        <authorList>
            <person name="Waldvogel A.-M."/>
            <person name="Schoenle A."/>
        </authorList>
    </citation>
    <scope>NUCLEOTIDE SEQUENCE [LARGE SCALE GENOMIC DNA]</scope>
</reference>
<gene>
    <name evidence="2" type="ORF">KC01_LOCUS3194</name>
</gene>
<accession>A0AAV2J0M3</accession>
<dbReference type="AlphaFoldDB" id="A0AAV2J0M3"/>